<comment type="caution">
    <text evidence="2">The sequence shown here is derived from an EMBL/GenBank/DDBJ whole genome shotgun (WGS) entry which is preliminary data.</text>
</comment>
<keyword evidence="3" id="KW-1185">Reference proteome</keyword>
<accession>A0A8T0D7M0</accession>
<dbReference type="AlphaFoldDB" id="A0A8T0D7M0"/>
<protein>
    <submittedName>
        <fullName evidence="2">Uncharacterized protein</fullName>
    </submittedName>
</protein>
<proteinExistence type="predicted"/>
<evidence type="ECO:0000313" key="3">
    <source>
        <dbReference type="Proteomes" id="UP000699462"/>
    </source>
</evidence>
<reference evidence="2 3" key="1">
    <citation type="submission" date="2019-07" db="EMBL/GenBank/DDBJ databases">
        <title>Annotation for the trematode Paragonimus westermani.</title>
        <authorList>
            <person name="Choi Y.-J."/>
        </authorList>
    </citation>
    <scope>NUCLEOTIDE SEQUENCE [LARGE SCALE GENOMIC DNA]</scope>
    <source>
        <strain evidence="2">180907_Pwestermani</strain>
    </source>
</reference>
<sequence length="108" mass="12305">MVLRTGPHAAYYDGLAESHRTWKKQSSMWVRHTNQLCPTFQQVIIPFSRVISLDIHMDTFGLIQGTLAITPSPEAQLPSICTPGQCTDRPRTQVAHMQVNPRQRSYEQ</sequence>
<dbReference type="Proteomes" id="UP000699462">
    <property type="component" value="Unassembled WGS sequence"/>
</dbReference>
<gene>
    <name evidence="2" type="ORF">P879_10126</name>
</gene>
<dbReference type="EMBL" id="JTDF01010520">
    <property type="protein sequence ID" value="KAF8563845.1"/>
    <property type="molecule type" value="Genomic_DNA"/>
</dbReference>
<evidence type="ECO:0000313" key="2">
    <source>
        <dbReference type="EMBL" id="KAF8563845.1"/>
    </source>
</evidence>
<organism evidence="2 3">
    <name type="scientific">Paragonimus westermani</name>
    <dbReference type="NCBI Taxonomy" id="34504"/>
    <lineage>
        <taxon>Eukaryota</taxon>
        <taxon>Metazoa</taxon>
        <taxon>Spiralia</taxon>
        <taxon>Lophotrochozoa</taxon>
        <taxon>Platyhelminthes</taxon>
        <taxon>Trematoda</taxon>
        <taxon>Digenea</taxon>
        <taxon>Plagiorchiida</taxon>
        <taxon>Troglotremata</taxon>
        <taxon>Troglotrematidae</taxon>
        <taxon>Paragonimus</taxon>
    </lineage>
</organism>
<evidence type="ECO:0000256" key="1">
    <source>
        <dbReference type="SAM" id="MobiDB-lite"/>
    </source>
</evidence>
<feature type="region of interest" description="Disordered" evidence="1">
    <location>
        <begin position="82"/>
        <end position="108"/>
    </location>
</feature>
<name>A0A8T0D7M0_9TREM</name>